<keyword evidence="9" id="KW-1185">Reference proteome</keyword>
<evidence type="ECO:0000256" key="2">
    <source>
        <dbReference type="ARBA" id="ARBA00022692"/>
    </source>
</evidence>
<dbReference type="AlphaFoldDB" id="A0A0F4ZAV9"/>
<evidence type="ECO:0000313" key="8">
    <source>
        <dbReference type="EMBL" id="KKA26998.1"/>
    </source>
</evidence>
<keyword evidence="5 7" id="KW-0472">Membrane</keyword>
<evidence type="ECO:0000256" key="4">
    <source>
        <dbReference type="ARBA" id="ARBA00022989"/>
    </source>
</evidence>
<name>A0A0F4ZAV9_9PEZI</name>
<feature type="compositionally biased region" description="Basic and acidic residues" evidence="6">
    <location>
        <begin position="235"/>
        <end position="247"/>
    </location>
</feature>
<evidence type="ECO:0000313" key="9">
    <source>
        <dbReference type="Proteomes" id="UP000033483"/>
    </source>
</evidence>
<keyword evidence="4 7" id="KW-1133">Transmembrane helix</keyword>
<accession>A0A0F4ZAV9</accession>
<dbReference type="GO" id="GO:0005789">
    <property type="term" value="C:endoplasmic reticulum membrane"/>
    <property type="evidence" value="ECO:0007669"/>
    <property type="project" value="UniProtKB-SubCell"/>
</dbReference>
<dbReference type="EMBL" id="LAEV01001911">
    <property type="protein sequence ID" value="KKA26998.1"/>
    <property type="molecule type" value="Genomic_DNA"/>
</dbReference>
<feature type="compositionally biased region" description="Polar residues" evidence="6">
    <location>
        <begin position="249"/>
        <end position="260"/>
    </location>
</feature>
<gene>
    <name evidence="8" type="ORF">TD95_000541</name>
</gene>
<evidence type="ECO:0000256" key="3">
    <source>
        <dbReference type="ARBA" id="ARBA00022824"/>
    </source>
</evidence>
<keyword evidence="3" id="KW-0256">Endoplasmic reticulum</keyword>
<keyword evidence="2 7" id="KW-0812">Transmembrane</keyword>
<dbReference type="Pfam" id="PF11712">
    <property type="entry name" value="Vma12"/>
    <property type="match status" value="1"/>
</dbReference>
<dbReference type="PANTHER" id="PTHR31394:SF1">
    <property type="entry name" value="TRANSMEMBRANE PROTEIN 199"/>
    <property type="match status" value="1"/>
</dbReference>
<evidence type="ECO:0000256" key="6">
    <source>
        <dbReference type="SAM" id="MobiDB-lite"/>
    </source>
</evidence>
<evidence type="ECO:0000256" key="7">
    <source>
        <dbReference type="SAM" id="Phobius"/>
    </source>
</evidence>
<comment type="subcellular location">
    <subcellularLocation>
        <location evidence="1">Endoplasmic reticulum membrane</location>
        <topology evidence="1">Multi-pass membrane protein</topology>
    </subcellularLocation>
</comment>
<feature type="transmembrane region" description="Helical" evidence="7">
    <location>
        <begin position="151"/>
        <end position="173"/>
    </location>
</feature>
<dbReference type="PANTHER" id="PTHR31394">
    <property type="entry name" value="TRANSMEMBRANE PROTEIN 199"/>
    <property type="match status" value="1"/>
</dbReference>
<evidence type="ECO:0008006" key="10">
    <source>
        <dbReference type="Google" id="ProtNLM"/>
    </source>
</evidence>
<reference evidence="8 9" key="1">
    <citation type="submission" date="2015-03" db="EMBL/GenBank/DDBJ databases">
        <authorList>
            <person name="Radwan O."/>
            <person name="Al-Naeli F.A."/>
            <person name="Rendon G.A."/>
            <person name="Fields C."/>
        </authorList>
    </citation>
    <scope>NUCLEOTIDE SEQUENCE [LARGE SCALE GENOMIC DNA]</scope>
    <source>
        <strain evidence="8">CR-DP1</strain>
    </source>
</reference>
<feature type="region of interest" description="Disordered" evidence="6">
    <location>
        <begin position="235"/>
        <end position="267"/>
    </location>
</feature>
<evidence type="ECO:0000256" key="5">
    <source>
        <dbReference type="ARBA" id="ARBA00023136"/>
    </source>
</evidence>
<dbReference type="GO" id="GO:0070072">
    <property type="term" value="P:vacuolar proton-transporting V-type ATPase complex assembly"/>
    <property type="evidence" value="ECO:0007669"/>
    <property type="project" value="InterPro"/>
</dbReference>
<organism evidence="8 9">
    <name type="scientific">Thielaviopsis punctulata</name>
    <dbReference type="NCBI Taxonomy" id="72032"/>
    <lineage>
        <taxon>Eukaryota</taxon>
        <taxon>Fungi</taxon>
        <taxon>Dikarya</taxon>
        <taxon>Ascomycota</taxon>
        <taxon>Pezizomycotina</taxon>
        <taxon>Sordariomycetes</taxon>
        <taxon>Hypocreomycetidae</taxon>
        <taxon>Microascales</taxon>
        <taxon>Ceratocystidaceae</taxon>
        <taxon>Thielaviopsis</taxon>
    </lineage>
</organism>
<dbReference type="Proteomes" id="UP000033483">
    <property type="component" value="Unassembled WGS sequence"/>
</dbReference>
<sequence length="267" mass="29566">MVLLTITPAIVDAAGKLPSGVTFDNDIPSLPELEAGKPISHKHIVGLWKILVANGIKQYSLESLLTGTQVYIAPPPPKAEPTPEFKALMARLREEEEERKYQRMMNPPRTETFAQRYPNAAAFAAVHRPRSEDVGNDEEATYEEVQRQLTLIANFLVSVIGVAATLWIVARWWSTPARLALAMGGALIVGVAEIAVYMAFVWRVDKSEELSKKAEKRKLEKRSIAQTWVLGEEVAKDENKEGTKAEVEVTTTGAAQSQEGTARHRHV</sequence>
<dbReference type="OrthoDB" id="19981at2759"/>
<proteinExistence type="predicted"/>
<dbReference type="InterPro" id="IPR021013">
    <property type="entry name" value="ATPase_Vma12"/>
</dbReference>
<evidence type="ECO:0000256" key="1">
    <source>
        <dbReference type="ARBA" id="ARBA00004477"/>
    </source>
</evidence>
<protein>
    <recommendedName>
        <fullName evidence="10">Endoplasmic reticulum-based factor for assembly of V-ATPase</fullName>
    </recommendedName>
</protein>
<comment type="caution">
    <text evidence="8">The sequence shown here is derived from an EMBL/GenBank/DDBJ whole genome shotgun (WGS) entry which is preliminary data.</text>
</comment>
<feature type="transmembrane region" description="Helical" evidence="7">
    <location>
        <begin position="179"/>
        <end position="202"/>
    </location>
</feature>